<dbReference type="AntiFam" id="ANF00014">
    <property type="entry name" value="tRNA translation"/>
</dbReference>
<dbReference type="EMBL" id="CBXE010000004">
    <property type="protein sequence ID" value="CDL78993.1"/>
    <property type="molecule type" value="Genomic_DNA"/>
</dbReference>
<dbReference type="SUPFAM" id="SSF143120">
    <property type="entry name" value="YefM-like"/>
    <property type="match status" value="1"/>
</dbReference>
<evidence type="ECO:0000256" key="1">
    <source>
        <dbReference type="ARBA" id="ARBA00009981"/>
    </source>
</evidence>
<dbReference type="AlphaFoldDB" id="W1IMF3"/>
<evidence type="ECO:0000313" key="2">
    <source>
        <dbReference type="EMBL" id="CDL78993.1"/>
    </source>
</evidence>
<protein>
    <recommendedName>
        <fullName evidence="4">Antitoxin</fullName>
    </recommendedName>
</protein>
<sequence length="129" mass="14738">MHETKTDLSQLADRAVDGEVVIIAKAGKPYVQLVPISQLDRNPGGFENEKTPLFERGFRMLVGERGFEPPTHWSQTSCATKLRYSPKTKRILLPASRIVNIFLKISGYLMIFHPKFTHCNIFRQRKAPL</sequence>
<name>W1IMF3_9GAMM</name>
<organism evidence="2 3">
    <name type="scientific">Xenorhabdus cabanillasii JM26</name>
    <dbReference type="NCBI Taxonomy" id="1427517"/>
    <lineage>
        <taxon>Bacteria</taxon>
        <taxon>Pseudomonadati</taxon>
        <taxon>Pseudomonadota</taxon>
        <taxon>Gammaproteobacteria</taxon>
        <taxon>Enterobacterales</taxon>
        <taxon>Morganellaceae</taxon>
        <taxon>Xenorhabdus</taxon>
    </lineage>
</organism>
<evidence type="ECO:0000313" key="3">
    <source>
        <dbReference type="Proteomes" id="UP000019197"/>
    </source>
</evidence>
<reference evidence="2 3" key="1">
    <citation type="submission" date="2013-11" db="EMBL/GenBank/DDBJ databases">
        <title>Draft genome sequence and annotation of the entomopathogenic bacterium, Xenorhabdus cabanillasi strain JM26.</title>
        <authorList>
            <person name="Gualtieri M."/>
            <person name="Ogier J.C."/>
            <person name="Pages S."/>
            <person name="Givaudan A."/>
            <person name="Gaudriault S."/>
        </authorList>
    </citation>
    <scope>NUCLEOTIDE SEQUENCE [LARGE SCALE GENOMIC DNA]</scope>
    <source>
        <strain evidence="2 3">JM26</strain>
    </source>
</reference>
<gene>
    <name evidence="2" type="ORF">XCR1_1010025</name>
</gene>
<comment type="similarity">
    <text evidence="1">Belongs to the phD/YefM antitoxin family.</text>
</comment>
<dbReference type="Proteomes" id="UP000019197">
    <property type="component" value="Unassembled WGS sequence"/>
</dbReference>
<evidence type="ECO:0008006" key="4">
    <source>
        <dbReference type="Google" id="ProtNLM"/>
    </source>
</evidence>
<dbReference type="NCBIfam" id="TIGR01552">
    <property type="entry name" value="phd_fam"/>
    <property type="match status" value="1"/>
</dbReference>
<comment type="caution">
    <text evidence="2">The sequence shown here is derived from an EMBL/GenBank/DDBJ whole genome shotgun (WGS) entry which is preliminary data.</text>
</comment>
<dbReference type="InterPro" id="IPR036165">
    <property type="entry name" value="YefM-like_sf"/>
</dbReference>
<accession>W1IMF3</accession>
<proteinExistence type="inferred from homology"/>